<feature type="compositionally biased region" description="Low complexity" evidence="8">
    <location>
        <begin position="350"/>
        <end position="384"/>
    </location>
</feature>
<feature type="compositionally biased region" description="Polar residues" evidence="8">
    <location>
        <begin position="470"/>
        <end position="482"/>
    </location>
</feature>
<reference evidence="10 11" key="1">
    <citation type="submission" date="2024-01" db="EMBL/GenBank/DDBJ databases">
        <title>Comparative genomics of Cryptococcus and Kwoniella reveals pathogenesis evolution and contrasting modes of karyotype evolution via chromosome fusion or intercentromeric recombination.</title>
        <authorList>
            <person name="Coelho M.A."/>
            <person name="David-Palma M."/>
            <person name="Shea T."/>
            <person name="Bowers K."/>
            <person name="McGinley-Smith S."/>
            <person name="Mohammad A.W."/>
            <person name="Gnirke A."/>
            <person name="Yurkov A.M."/>
            <person name="Nowrousian M."/>
            <person name="Sun S."/>
            <person name="Cuomo C.A."/>
            <person name="Heitman J."/>
        </authorList>
    </citation>
    <scope>NUCLEOTIDE SEQUENCE [LARGE SCALE GENOMIC DNA]</scope>
    <source>
        <strain evidence="10">CBS 11374</strain>
    </source>
</reference>
<feature type="compositionally biased region" description="Low complexity" evidence="8">
    <location>
        <begin position="118"/>
        <end position="161"/>
    </location>
</feature>
<feature type="compositionally biased region" description="Low complexity" evidence="8">
    <location>
        <begin position="587"/>
        <end position="621"/>
    </location>
</feature>
<evidence type="ECO:0000256" key="2">
    <source>
        <dbReference type="ARBA" id="ARBA00022448"/>
    </source>
</evidence>
<dbReference type="Proteomes" id="UP001329825">
    <property type="component" value="Chromosome 4"/>
</dbReference>
<dbReference type="PANTHER" id="PTHR38697:SF1">
    <property type="entry name" value="NUCLEAR PORE COMPLEX PROTEIN SIMILAR TO S. CEREVISIAE NUP2 (EUROFUNG)"/>
    <property type="match status" value="1"/>
</dbReference>
<name>A0ABZ1CWW7_9TREE</name>
<feature type="compositionally biased region" description="Basic and acidic residues" evidence="8">
    <location>
        <begin position="399"/>
        <end position="413"/>
    </location>
</feature>
<feature type="region of interest" description="Disordered" evidence="8">
    <location>
        <begin position="303"/>
        <end position="667"/>
    </location>
</feature>
<feature type="compositionally biased region" description="Polar residues" evidence="8">
    <location>
        <begin position="387"/>
        <end position="397"/>
    </location>
</feature>
<evidence type="ECO:0000313" key="11">
    <source>
        <dbReference type="Proteomes" id="UP001329825"/>
    </source>
</evidence>
<feature type="compositionally biased region" description="Low complexity" evidence="8">
    <location>
        <begin position="232"/>
        <end position="248"/>
    </location>
</feature>
<keyword evidence="3" id="KW-0509">mRNA transport</keyword>
<dbReference type="PANTHER" id="PTHR38697">
    <property type="entry name" value="NUCLEAR PORE COMPLEX PROTEIN SIMILAR TO S. CEREVISIAE NUP2 (EUROFUNG)"/>
    <property type="match status" value="1"/>
</dbReference>
<feature type="compositionally biased region" description="Low complexity" evidence="8">
    <location>
        <begin position="51"/>
        <end position="84"/>
    </location>
</feature>
<feature type="compositionally biased region" description="Polar residues" evidence="8">
    <location>
        <begin position="437"/>
        <end position="456"/>
    </location>
</feature>
<keyword evidence="7" id="KW-0539">Nucleus</keyword>
<dbReference type="CDD" id="cd13170">
    <property type="entry name" value="RanBD_NUP50"/>
    <property type="match status" value="1"/>
</dbReference>
<dbReference type="EMBL" id="CP141884">
    <property type="protein sequence ID" value="WRT66248.1"/>
    <property type="molecule type" value="Genomic_DNA"/>
</dbReference>
<organism evidence="10 11">
    <name type="scientific">Kwoniella shivajii</name>
    <dbReference type="NCBI Taxonomy" id="564305"/>
    <lineage>
        <taxon>Eukaryota</taxon>
        <taxon>Fungi</taxon>
        <taxon>Dikarya</taxon>
        <taxon>Basidiomycota</taxon>
        <taxon>Agaricomycotina</taxon>
        <taxon>Tremellomycetes</taxon>
        <taxon>Tremellales</taxon>
        <taxon>Cryptococcaceae</taxon>
        <taxon>Kwoniella</taxon>
    </lineage>
</organism>
<evidence type="ECO:0000256" key="1">
    <source>
        <dbReference type="ARBA" id="ARBA00004567"/>
    </source>
</evidence>
<keyword evidence="11" id="KW-1185">Reference proteome</keyword>
<evidence type="ECO:0000256" key="8">
    <source>
        <dbReference type="SAM" id="MobiDB-lite"/>
    </source>
</evidence>
<evidence type="ECO:0000256" key="5">
    <source>
        <dbReference type="ARBA" id="ARBA00023010"/>
    </source>
</evidence>
<keyword evidence="4" id="KW-0653">Protein transport</keyword>
<dbReference type="RefSeq" id="XP_062790988.1">
    <property type="nucleotide sequence ID" value="XM_062934937.1"/>
</dbReference>
<dbReference type="Gene3D" id="2.30.29.30">
    <property type="entry name" value="Pleckstrin-homology domain (PH domain)/Phosphotyrosine-binding domain (PTB)"/>
    <property type="match status" value="1"/>
</dbReference>
<dbReference type="InterPro" id="IPR053074">
    <property type="entry name" value="NPC_Nucleoporin"/>
</dbReference>
<keyword evidence="2" id="KW-0813">Transport</keyword>
<accession>A0ABZ1CWW7</accession>
<feature type="domain" description="RanBD1" evidence="9">
    <location>
        <begin position="641"/>
        <end position="776"/>
    </location>
</feature>
<dbReference type="Pfam" id="PF00638">
    <property type="entry name" value="Ran_BP1"/>
    <property type="match status" value="1"/>
</dbReference>
<dbReference type="InterPro" id="IPR000156">
    <property type="entry name" value="Ran_bind_dom"/>
</dbReference>
<comment type="subcellular location">
    <subcellularLocation>
        <location evidence="1">Nucleus</location>
        <location evidence="1">Nuclear pore complex</location>
    </subcellularLocation>
</comment>
<evidence type="ECO:0000256" key="6">
    <source>
        <dbReference type="ARBA" id="ARBA00023132"/>
    </source>
</evidence>
<dbReference type="Pfam" id="PF08911">
    <property type="entry name" value="NUP50"/>
    <property type="match status" value="1"/>
</dbReference>
<evidence type="ECO:0000256" key="7">
    <source>
        <dbReference type="ARBA" id="ARBA00023242"/>
    </source>
</evidence>
<proteinExistence type="predicted"/>
<dbReference type="GeneID" id="87955332"/>
<dbReference type="SMART" id="SM00160">
    <property type="entry name" value="RanBD"/>
    <property type="match status" value="1"/>
</dbReference>
<feature type="compositionally biased region" description="Low complexity" evidence="8">
    <location>
        <begin position="168"/>
        <end position="209"/>
    </location>
</feature>
<feature type="compositionally biased region" description="Low complexity" evidence="8">
    <location>
        <begin position="522"/>
        <end position="577"/>
    </location>
</feature>
<keyword evidence="5" id="KW-0811">Translocation</keyword>
<evidence type="ECO:0000256" key="3">
    <source>
        <dbReference type="ARBA" id="ARBA00022816"/>
    </source>
</evidence>
<feature type="compositionally biased region" description="Basic and acidic residues" evidence="8">
    <location>
        <begin position="303"/>
        <end position="314"/>
    </location>
</feature>
<dbReference type="InterPro" id="IPR011993">
    <property type="entry name" value="PH-like_dom_sf"/>
</dbReference>
<dbReference type="InterPro" id="IPR015007">
    <property type="entry name" value="NUP2/50/61"/>
</dbReference>
<gene>
    <name evidence="10" type="ORF">IL334_003201</name>
</gene>
<dbReference type="SUPFAM" id="SSF50729">
    <property type="entry name" value="PH domain-like"/>
    <property type="match status" value="1"/>
</dbReference>
<protein>
    <recommendedName>
        <fullName evidence="9">RanBD1 domain-containing protein</fullName>
    </recommendedName>
</protein>
<evidence type="ECO:0000256" key="4">
    <source>
        <dbReference type="ARBA" id="ARBA00022927"/>
    </source>
</evidence>
<dbReference type="PROSITE" id="PS50196">
    <property type="entry name" value="RANBD1"/>
    <property type="match status" value="1"/>
</dbReference>
<keyword evidence="6" id="KW-0906">Nuclear pore complex</keyword>
<feature type="region of interest" description="Disordered" evidence="8">
    <location>
        <begin position="1"/>
        <end position="259"/>
    </location>
</feature>
<evidence type="ECO:0000259" key="9">
    <source>
        <dbReference type="PROSITE" id="PS50196"/>
    </source>
</evidence>
<feature type="compositionally biased region" description="Basic and acidic residues" evidence="8">
    <location>
        <begin position="419"/>
        <end position="431"/>
    </location>
</feature>
<evidence type="ECO:0000313" key="10">
    <source>
        <dbReference type="EMBL" id="WRT66248.1"/>
    </source>
</evidence>
<sequence>MAKRTAGNQKTRDDGDSDEEQRDDPGARSTPLAPIEGRVIRGMPKRKGLESAAPSPAPSAAASNDAPATSSPFSGFSFGGNPAPSTTPFVFGGASSSTPVPAPTPAVSNPFTSFSFNKPATPASTPAAETSKPPAPAFGFGAKPSTPAAPASVPAAVSSKPFANFSFSSTPTAPAPAASASSTTPAPAKSFGFGTSSTTSSFTSSNTSTQPPAPAKSAPISTPAVNAAPVGSPATTTTPPTSGPSPSQSTPPPEGEVSYYTSLRGLNTSILSFLTSTLESDPFTNLAIVLPDLVKQYETHVDDEAKKAGWRPEGKISTATTNGESSKGANGTTSTFKMPAAPSAGGFALPKAPSANPSAPTPSFGGFTPSSTPSTTTSGFTFGGAKPSTTPTATSVKPETPKKPSAEVTKIVEDVISGKSDEKMEESKSDAPKPFTFGSNTSISTPESSKKGNTLFSFAPTGPLHPPTPESKTFSPSTTIENATPAKLGKFGPGGSQPQLAFGGAKSSPGQATSGTPAANKPFSFGFGAGSASTSTAPPPASSNGAAFGFGSSSSTNPPSTAAPSTFSFGSGSSTAAQSNNSNPFAFGGSSSSTSTTTTSFSFGAKPAAPAATPASNPFSFTPQTPKAVEEASGEADGNADSTPENAEPTKNLAETIGAGEENEDTVSEQRGKLHRLEGGEFKLEGLGQFKLKRSKNSDGGKTKRRLLMRTDGNGNVILNMTVNSSFNPTVEGSHVKFLGFDSDGKPVPYALRVKNAEVAKKLQEELQKEVNTIKGE</sequence>
<feature type="compositionally biased region" description="Polar residues" evidence="8">
    <location>
        <begin position="508"/>
        <end position="517"/>
    </location>
</feature>
<feature type="compositionally biased region" description="Polar residues" evidence="8">
    <location>
        <begin position="317"/>
        <end position="336"/>
    </location>
</feature>